<dbReference type="InterPro" id="IPR014757">
    <property type="entry name" value="Tscrpt_reg_IclR_C"/>
</dbReference>
<proteinExistence type="predicted"/>
<dbReference type="GO" id="GO:0003677">
    <property type="term" value="F:DNA binding"/>
    <property type="evidence" value="ECO:0007669"/>
    <property type="project" value="UniProtKB-KW"/>
</dbReference>
<keyword evidence="7" id="KW-1185">Reference proteome</keyword>
<evidence type="ECO:0000259" key="5">
    <source>
        <dbReference type="PROSITE" id="PS51078"/>
    </source>
</evidence>
<dbReference type="PANTHER" id="PTHR30136">
    <property type="entry name" value="HELIX-TURN-HELIX TRANSCRIPTIONAL REGULATOR, ICLR FAMILY"/>
    <property type="match status" value="1"/>
</dbReference>
<accession>Q39QH5</accession>
<dbReference type="InterPro" id="IPR050707">
    <property type="entry name" value="HTH_MetabolicPath_Reg"/>
</dbReference>
<dbReference type="EMBL" id="CP000148">
    <property type="protein sequence ID" value="ABB33499.1"/>
    <property type="molecule type" value="Genomic_DNA"/>
</dbReference>
<dbReference type="PANTHER" id="PTHR30136:SF24">
    <property type="entry name" value="HTH-TYPE TRANSCRIPTIONAL REPRESSOR ALLR"/>
    <property type="match status" value="1"/>
</dbReference>
<keyword evidence="1" id="KW-0805">Transcription regulation</keyword>
<dbReference type="Gene3D" id="3.30.450.40">
    <property type="match status" value="1"/>
</dbReference>
<dbReference type="SUPFAM" id="SSF46785">
    <property type="entry name" value="Winged helix' DNA-binding domain"/>
    <property type="match status" value="1"/>
</dbReference>
<feature type="domain" description="IclR-ED" evidence="5">
    <location>
        <begin position="72"/>
        <end position="249"/>
    </location>
</feature>
<dbReference type="PROSITE" id="PS51077">
    <property type="entry name" value="HTH_ICLR"/>
    <property type="match status" value="1"/>
</dbReference>
<dbReference type="PROSITE" id="PS51078">
    <property type="entry name" value="ICLR_ED"/>
    <property type="match status" value="1"/>
</dbReference>
<dbReference type="InterPro" id="IPR005471">
    <property type="entry name" value="Tscrpt_reg_IclR_N"/>
</dbReference>
<organism evidence="6 7">
    <name type="scientific">Geobacter metallireducens (strain ATCC 53774 / DSM 7210 / GS-15)</name>
    <dbReference type="NCBI Taxonomy" id="269799"/>
    <lineage>
        <taxon>Bacteria</taxon>
        <taxon>Pseudomonadati</taxon>
        <taxon>Thermodesulfobacteriota</taxon>
        <taxon>Desulfuromonadia</taxon>
        <taxon>Geobacterales</taxon>
        <taxon>Geobacteraceae</taxon>
        <taxon>Geobacter</taxon>
    </lineage>
</organism>
<reference evidence="6 7" key="2">
    <citation type="journal article" date="2009" name="BMC Microbiol.">
        <title>The genome sequence of Geobacter metallireducens: features of metabolism, physiology and regulation common and dissimilar to Geobacter sulfurreducens.</title>
        <authorList>
            <person name="Aklujkar M."/>
            <person name="Krushkal J."/>
            <person name="DiBartolo G."/>
            <person name="Lapidus A."/>
            <person name="Land M.L."/>
            <person name="Lovley D.R."/>
        </authorList>
    </citation>
    <scope>NUCLEOTIDE SEQUENCE [LARGE SCALE GENOMIC DNA]</scope>
    <source>
        <strain evidence="7">ATCC 53774 / DSM 7210 / GS-15</strain>
    </source>
</reference>
<dbReference type="KEGG" id="gme:Gmet_3286"/>
<gene>
    <name evidence="6" type="ordered locus">Gmet_3286</name>
</gene>
<evidence type="ECO:0000259" key="4">
    <source>
        <dbReference type="PROSITE" id="PS51077"/>
    </source>
</evidence>
<dbReference type="Gene3D" id="1.10.10.10">
    <property type="entry name" value="Winged helix-like DNA-binding domain superfamily/Winged helix DNA-binding domain"/>
    <property type="match status" value="1"/>
</dbReference>
<evidence type="ECO:0000313" key="6">
    <source>
        <dbReference type="EMBL" id="ABB33499.1"/>
    </source>
</evidence>
<feature type="domain" description="HTH iclR-type" evidence="4">
    <location>
        <begin position="10"/>
        <end position="71"/>
    </location>
</feature>
<dbReference type="SMART" id="SM00346">
    <property type="entry name" value="HTH_ICLR"/>
    <property type="match status" value="1"/>
</dbReference>
<protein>
    <submittedName>
        <fullName evidence="6">Helix-turn-helix transcriptional regulator, IclR family</fullName>
    </submittedName>
</protein>
<evidence type="ECO:0000256" key="1">
    <source>
        <dbReference type="ARBA" id="ARBA00023015"/>
    </source>
</evidence>
<dbReference type="Proteomes" id="UP000007073">
    <property type="component" value="Chromosome"/>
</dbReference>
<evidence type="ECO:0000256" key="3">
    <source>
        <dbReference type="ARBA" id="ARBA00023163"/>
    </source>
</evidence>
<dbReference type="eggNOG" id="COG1414">
    <property type="taxonomic scope" value="Bacteria"/>
</dbReference>
<keyword evidence="3" id="KW-0804">Transcription</keyword>
<dbReference type="GO" id="GO:0003700">
    <property type="term" value="F:DNA-binding transcription factor activity"/>
    <property type="evidence" value="ECO:0007669"/>
    <property type="project" value="TreeGrafter"/>
</dbReference>
<dbReference type="AlphaFoldDB" id="Q39QH5"/>
<dbReference type="STRING" id="269799.Gmet_3286"/>
<evidence type="ECO:0000256" key="2">
    <source>
        <dbReference type="ARBA" id="ARBA00023125"/>
    </source>
</evidence>
<dbReference type="InterPro" id="IPR036388">
    <property type="entry name" value="WH-like_DNA-bd_sf"/>
</dbReference>
<sequence>MKQDLSLHQTGSVEHVIALLETLTEDTPIHSVATISSRLGISRNKAFRLLATLESRELVEKDKHGSYRLGTAAADLARRLLDNVNIIGHARPVLNELARRHGEAVYLSVLKDDDVIFLDVADCAGVEGSGSLVGKRFPSLATSAGKAIRSLQSRDLLEKLLGGKRGRQRSVDLEAIIGELEVIRKHGVAIDEGGGTSSAATAVRDYTGKIVCALTVLGPSVRMLRDRIEKEIAPSLMEGAEVLSLRFGYAK</sequence>
<dbReference type="Pfam" id="PF09339">
    <property type="entry name" value="HTH_IclR"/>
    <property type="match status" value="1"/>
</dbReference>
<dbReference type="InterPro" id="IPR029016">
    <property type="entry name" value="GAF-like_dom_sf"/>
</dbReference>
<name>Q39QH5_GEOMG</name>
<reference evidence="6 7" key="1">
    <citation type="submission" date="2005-10" db="EMBL/GenBank/DDBJ databases">
        <title>Complete sequence of Geobacter metallireducens GS-15.</title>
        <authorList>
            <consortium name="US DOE Joint Genome Institute"/>
            <person name="Copeland A."/>
            <person name="Lucas S."/>
            <person name="Lapidus A."/>
            <person name="Barry K."/>
            <person name="Detter J.C."/>
            <person name="Glavina T."/>
            <person name="Hammon N."/>
            <person name="Israni S."/>
            <person name="Pitluck S."/>
            <person name="Di Bartolo G."/>
            <person name="Chain P."/>
            <person name="Schmutz J."/>
            <person name="Larimer F."/>
            <person name="Land M."/>
            <person name="Kyrpides N."/>
            <person name="Ivanova N."/>
            <person name="Richardson P."/>
        </authorList>
    </citation>
    <scope>NUCLEOTIDE SEQUENCE [LARGE SCALE GENOMIC DNA]</scope>
    <source>
        <strain evidence="7">ATCC 53774 / DSM 7210 / GS-15</strain>
    </source>
</reference>
<keyword evidence="2" id="KW-0238">DNA-binding</keyword>
<dbReference type="DNASU" id="3741007"/>
<dbReference type="InterPro" id="IPR036390">
    <property type="entry name" value="WH_DNA-bd_sf"/>
</dbReference>
<evidence type="ECO:0000313" key="7">
    <source>
        <dbReference type="Proteomes" id="UP000007073"/>
    </source>
</evidence>
<dbReference type="RefSeq" id="WP_004512509.1">
    <property type="nucleotide sequence ID" value="NC_007517.1"/>
</dbReference>
<dbReference type="Pfam" id="PF01614">
    <property type="entry name" value="IclR_C"/>
    <property type="match status" value="1"/>
</dbReference>
<dbReference type="HOGENOM" id="CLU_062618_6_0_7"/>
<dbReference type="SUPFAM" id="SSF55781">
    <property type="entry name" value="GAF domain-like"/>
    <property type="match status" value="1"/>
</dbReference>
<dbReference type="GO" id="GO:0045892">
    <property type="term" value="P:negative regulation of DNA-templated transcription"/>
    <property type="evidence" value="ECO:0007669"/>
    <property type="project" value="TreeGrafter"/>
</dbReference>